<sequence>RIRLAIRLQELTCLEIKRYKGDDGDRFVYIIVYMYNSQHVDLSHDFYQALIY</sequence>
<name>A0A0B6YX86_9EUPU</name>
<dbReference type="EMBL" id="HACG01013250">
    <property type="protein sequence ID" value="CEK60115.1"/>
    <property type="molecule type" value="Transcribed_RNA"/>
</dbReference>
<evidence type="ECO:0000313" key="1">
    <source>
        <dbReference type="EMBL" id="CEK60115.1"/>
    </source>
</evidence>
<proteinExistence type="predicted"/>
<dbReference type="AlphaFoldDB" id="A0A0B6YX86"/>
<organism evidence="1">
    <name type="scientific">Arion vulgaris</name>
    <dbReference type="NCBI Taxonomy" id="1028688"/>
    <lineage>
        <taxon>Eukaryota</taxon>
        <taxon>Metazoa</taxon>
        <taxon>Spiralia</taxon>
        <taxon>Lophotrochozoa</taxon>
        <taxon>Mollusca</taxon>
        <taxon>Gastropoda</taxon>
        <taxon>Heterobranchia</taxon>
        <taxon>Euthyneura</taxon>
        <taxon>Panpulmonata</taxon>
        <taxon>Eupulmonata</taxon>
        <taxon>Stylommatophora</taxon>
        <taxon>Helicina</taxon>
        <taxon>Arionoidea</taxon>
        <taxon>Arionidae</taxon>
        <taxon>Arion</taxon>
    </lineage>
</organism>
<gene>
    <name evidence="1" type="primary">ORF38457</name>
</gene>
<protein>
    <submittedName>
        <fullName evidence="1">Uncharacterized protein</fullName>
    </submittedName>
</protein>
<accession>A0A0B6YX86</accession>
<feature type="non-terminal residue" evidence="1">
    <location>
        <position position="1"/>
    </location>
</feature>
<reference evidence="1" key="1">
    <citation type="submission" date="2014-12" db="EMBL/GenBank/DDBJ databases">
        <title>Insight into the proteome of Arion vulgaris.</title>
        <authorList>
            <person name="Aradska J."/>
            <person name="Bulat T."/>
            <person name="Smidak R."/>
            <person name="Sarate P."/>
            <person name="Gangsoo J."/>
            <person name="Sialana F."/>
            <person name="Bilban M."/>
            <person name="Lubec G."/>
        </authorList>
    </citation>
    <scope>NUCLEOTIDE SEQUENCE</scope>
    <source>
        <tissue evidence="1">Skin</tissue>
    </source>
</reference>